<evidence type="ECO:0000256" key="3">
    <source>
        <dbReference type="ARBA" id="ARBA00022989"/>
    </source>
</evidence>
<evidence type="ECO:0000313" key="7">
    <source>
        <dbReference type="EnsemblMetazoa" id="OVOC12728.1"/>
    </source>
</evidence>
<dbReference type="Proteomes" id="UP000024404">
    <property type="component" value="Unassembled WGS sequence"/>
</dbReference>
<evidence type="ECO:0000256" key="5">
    <source>
        <dbReference type="SAM" id="Phobius"/>
    </source>
</evidence>
<dbReference type="EnsemblMetazoa" id="OVOC12728.1">
    <property type="protein sequence ID" value="OVOC12728.1"/>
    <property type="gene ID" value="WBGene00249537"/>
</dbReference>
<dbReference type="InterPro" id="IPR017452">
    <property type="entry name" value="GPCR_Rhodpsn_7TM"/>
</dbReference>
<evidence type="ECO:0000256" key="2">
    <source>
        <dbReference type="ARBA" id="ARBA00022692"/>
    </source>
</evidence>
<feature type="transmembrane region" description="Helical" evidence="5">
    <location>
        <begin position="224"/>
        <end position="243"/>
    </location>
</feature>
<feature type="transmembrane region" description="Helical" evidence="5">
    <location>
        <begin position="20"/>
        <end position="40"/>
    </location>
</feature>
<reference evidence="7" key="2">
    <citation type="submission" date="2022-06" db="UniProtKB">
        <authorList>
            <consortium name="EnsemblMetazoa"/>
        </authorList>
    </citation>
    <scope>IDENTIFICATION</scope>
</reference>
<dbReference type="AlphaFoldDB" id="A0A8R1TMG8"/>
<evidence type="ECO:0000256" key="1">
    <source>
        <dbReference type="ARBA" id="ARBA00004370"/>
    </source>
</evidence>
<dbReference type="GO" id="GO:0016020">
    <property type="term" value="C:membrane"/>
    <property type="evidence" value="ECO:0007669"/>
    <property type="project" value="UniProtKB-SubCell"/>
</dbReference>
<proteinExistence type="predicted"/>
<dbReference type="PANTHER" id="PTHR23017">
    <property type="entry name" value="SERPENTINE RECEPTOR, CLASS X"/>
    <property type="match status" value="1"/>
</dbReference>
<dbReference type="Pfam" id="PF10328">
    <property type="entry name" value="7TM_GPCR_Srx"/>
    <property type="match status" value="1"/>
</dbReference>
<keyword evidence="8" id="KW-1185">Reference proteome</keyword>
<feature type="domain" description="G-protein coupled receptors family 1 profile" evidence="6">
    <location>
        <begin position="32"/>
        <end position="239"/>
    </location>
</feature>
<organism evidence="7 8">
    <name type="scientific">Onchocerca volvulus</name>
    <dbReference type="NCBI Taxonomy" id="6282"/>
    <lineage>
        <taxon>Eukaryota</taxon>
        <taxon>Metazoa</taxon>
        <taxon>Ecdysozoa</taxon>
        <taxon>Nematoda</taxon>
        <taxon>Chromadorea</taxon>
        <taxon>Rhabditida</taxon>
        <taxon>Spirurina</taxon>
        <taxon>Spiruromorpha</taxon>
        <taxon>Filarioidea</taxon>
        <taxon>Onchocercidae</taxon>
        <taxon>Onchocerca</taxon>
    </lineage>
</organism>
<feature type="transmembrane region" description="Helical" evidence="5">
    <location>
        <begin position="180"/>
        <end position="203"/>
    </location>
</feature>
<dbReference type="OMA" id="WTIVRIT"/>
<dbReference type="SUPFAM" id="SSF81321">
    <property type="entry name" value="Family A G protein-coupled receptor-like"/>
    <property type="match status" value="1"/>
</dbReference>
<keyword evidence="3 5" id="KW-1133">Transmembrane helix</keyword>
<evidence type="ECO:0000313" key="8">
    <source>
        <dbReference type="Proteomes" id="UP000024404"/>
    </source>
</evidence>
<feature type="transmembrane region" description="Helical" evidence="5">
    <location>
        <begin position="255"/>
        <end position="273"/>
    </location>
</feature>
<dbReference type="PROSITE" id="PS50262">
    <property type="entry name" value="G_PROTEIN_RECEP_F1_2"/>
    <property type="match status" value="1"/>
</dbReference>
<dbReference type="EMBL" id="CMVM020000656">
    <property type="status" value="NOT_ANNOTATED_CDS"/>
    <property type="molecule type" value="Genomic_DNA"/>
</dbReference>
<dbReference type="Gene3D" id="1.20.1070.10">
    <property type="entry name" value="Rhodopsin 7-helix transmembrane proteins"/>
    <property type="match status" value="1"/>
</dbReference>
<keyword evidence="2 5" id="KW-0812">Transmembrane</keyword>
<evidence type="ECO:0000256" key="4">
    <source>
        <dbReference type="ARBA" id="ARBA00023136"/>
    </source>
</evidence>
<protein>
    <submittedName>
        <fullName evidence="7">G_PROTEIN_RECEP_F1_2 domain-containing protein</fullName>
    </submittedName>
</protein>
<dbReference type="InterPro" id="IPR019430">
    <property type="entry name" value="7TM_GPCR_serpentine_rcpt_Srx"/>
</dbReference>
<accession>A0A8R1TMG8</accession>
<comment type="subcellular location">
    <subcellularLocation>
        <location evidence="1">Membrane</location>
    </subcellularLocation>
</comment>
<feature type="transmembrane region" description="Helical" evidence="5">
    <location>
        <begin position="52"/>
        <end position="73"/>
    </location>
</feature>
<keyword evidence="4 5" id="KW-0472">Membrane</keyword>
<feature type="transmembrane region" description="Helical" evidence="5">
    <location>
        <begin position="135"/>
        <end position="154"/>
    </location>
</feature>
<reference evidence="8" key="1">
    <citation type="submission" date="2013-10" db="EMBL/GenBank/DDBJ databases">
        <title>Genome sequencing of Onchocerca volvulus.</title>
        <authorList>
            <person name="Cotton J."/>
            <person name="Tsai J."/>
            <person name="Stanley E."/>
            <person name="Tracey A."/>
            <person name="Holroyd N."/>
            <person name="Lustigman S."/>
            <person name="Berriman M."/>
        </authorList>
    </citation>
    <scope>NUCLEOTIDE SEQUENCE</scope>
</reference>
<name>A0A8R1TMG8_ONCVO</name>
<evidence type="ECO:0000259" key="6">
    <source>
        <dbReference type="PROSITE" id="PS50262"/>
    </source>
</evidence>
<sequence>MQVIRKLRRQHCFNLFPLSIVYPELAFIGLFAYGLSLYLIYKSPRYHNAFGILYFAYVLFHIQTISALLVWTIVRITVYMGLISFPWHIFSRILSPLANSTLFTAIWMQLVLAINRLWAISRPTTYDRVFSPKNARIIVVSLWLSSILITAFYYNVECGHYIEADDYSWSTLFGPCKHSFLVYIAMFLSNGILLTVLIVDAVAFYQKKRQRANSTQQRLGQELLFFKETCVTTVIYVFCVIISHIEIPMSRLTKIMYVWLAIHTLDGLTFVFYNRHTLKK</sequence>